<reference evidence="7 8" key="1">
    <citation type="submission" date="2015-01" db="EMBL/GenBank/DDBJ databases">
        <title>The Genome Sequence of Exophiala oligosperma CBS72588.</title>
        <authorList>
            <consortium name="The Broad Institute Genomics Platform"/>
            <person name="Cuomo C."/>
            <person name="de Hoog S."/>
            <person name="Gorbushina A."/>
            <person name="Stielow B."/>
            <person name="Teixiera M."/>
            <person name="Abouelleil A."/>
            <person name="Chapman S.B."/>
            <person name="Priest M."/>
            <person name="Young S.K."/>
            <person name="Wortman J."/>
            <person name="Nusbaum C."/>
            <person name="Birren B."/>
        </authorList>
    </citation>
    <scope>NUCLEOTIDE SEQUENCE [LARGE SCALE GENOMIC DNA]</scope>
    <source>
        <strain evidence="7 8">CBS 72588</strain>
    </source>
</reference>
<evidence type="ECO:0000256" key="4">
    <source>
        <dbReference type="ARBA" id="ARBA00023204"/>
    </source>
</evidence>
<dbReference type="STRING" id="215243.A0A0D2DPM4"/>
<evidence type="ECO:0000256" key="3">
    <source>
        <dbReference type="ARBA" id="ARBA00023172"/>
    </source>
</evidence>
<keyword evidence="2" id="KW-0227">DNA damage</keyword>
<dbReference type="GO" id="GO:0006312">
    <property type="term" value="P:mitotic recombination"/>
    <property type="evidence" value="ECO:0007669"/>
    <property type="project" value="TreeGrafter"/>
</dbReference>
<gene>
    <name evidence="7" type="ORF">PV06_02911</name>
</gene>
<evidence type="ECO:0000313" key="7">
    <source>
        <dbReference type="EMBL" id="KIW44440.1"/>
    </source>
</evidence>
<dbReference type="AlphaFoldDB" id="A0A0D2DPM4"/>
<feature type="compositionally biased region" description="Polar residues" evidence="6">
    <location>
        <begin position="418"/>
        <end position="427"/>
    </location>
</feature>
<keyword evidence="8" id="KW-1185">Reference proteome</keyword>
<proteinExistence type="inferred from homology"/>
<feature type="compositionally biased region" description="Pro residues" evidence="6">
    <location>
        <begin position="305"/>
        <end position="320"/>
    </location>
</feature>
<dbReference type="NCBIfam" id="TIGR00607">
    <property type="entry name" value="rad52"/>
    <property type="match status" value="1"/>
</dbReference>
<keyword evidence="4" id="KW-0234">DNA repair</keyword>
<dbReference type="FunFam" id="3.30.390.80:FF:000001">
    <property type="entry name" value="DNA repair protein RAD52 homolog"/>
    <property type="match status" value="1"/>
</dbReference>
<dbReference type="Pfam" id="PF04098">
    <property type="entry name" value="Rad52_Rad22"/>
    <property type="match status" value="1"/>
</dbReference>
<dbReference type="GO" id="GO:0005634">
    <property type="term" value="C:nucleus"/>
    <property type="evidence" value="ECO:0007669"/>
    <property type="project" value="InterPro"/>
</dbReference>
<keyword evidence="3" id="KW-0233">DNA recombination</keyword>
<dbReference type="GeneID" id="27354985"/>
<dbReference type="InterPro" id="IPR041247">
    <property type="entry name" value="Rad52_fam"/>
</dbReference>
<evidence type="ECO:0000256" key="1">
    <source>
        <dbReference type="ARBA" id="ARBA00006638"/>
    </source>
</evidence>
<dbReference type="OrthoDB" id="206565at2759"/>
<dbReference type="PANTHER" id="PTHR12132:SF1">
    <property type="entry name" value="DNA REPAIR PROTEIN RAD52 HOMOLOG"/>
    <property type="match status" value="1"/>
</dbReference>
<sequence length="536" mass="57687">MTMPAVGDQHKPNGSATANPFEEPKQRISEFTAQEIATLQSRLDKQLGPEYISHRPGPGGQKVHYLSADKLINLANEVFGFNGWSSSIQNIQIDFVDENTQTGKISLGLSVVVRVTLKDGTHHEDIGYGQVDNARGKAAAFEKAKKEGTTDALKRALRNFGNLLGNCVYDKAYLAKVTKLKVGTAKWDPDTLHRHPDFAPKKQESVAKPILSEPAKETASEFDDTFDCEDFELEDFDAIDTVHQEEVALSTESTDRMRRPANGTSDRMLPPPRAELSTPSKAPAPNVRPAPGRPATNSSKGIVPQPLPGQRPPPAPPQPTRQPIGTDARNAAEQTLRSFSPNVAPEHIAQQASYENTRPSGFYSAKAAPNIDANNNFILADAAAAPKFNPHAESPSIRKTSGVDHTKSVPLKRDLKPDTNNATNVINPQLEPSRRVGAPSPGAQQPSVVRGPTTSAYRPPTRRGPDAAPLPWNQTDQGTADTGQQVAKRTPLGDLSNVQHNVTAITLDGADAKRQRIQDSGQNGTDGAAGETKAGN</sequence>
<dbReference type="GO" id="GO:0000730">
    <property type="term" value="P:DNA recombinase assembly"/>
    <property type="evidence" value="ECO:0007669"/>
    <property type="project" value="InterPro"/>
</dbReference>
<dbReference type="Gene3D" id="3.30.390.80">
    <property type="entry name" value="DNA repair protein Rad52/59/22"/>
    <property type="match status" value="1"/>
</dbReference>
<feature type="region of interest" description="Disordered" evidence="6">
    <location>
        <begin position="245"/>
        <end position="325"/>
    </location>
</feature>
<feature type="compositionally biased region" description="Polar residues" evidence="6">
    <location>
        <begin position="442"/>
        <end position="456"/>
    </location>
</feature>
<dbReference type="SUPFAM" id="SSF54768">
    <property type="entry name" value="dsRNA-binding domain-like"/>
    <property type="match status" value="1"/>
</dbReference>
<dbReference type="RefSeq" id="XP_016264656.1">
    <property type="nucleotide sequence ID" value="XM_016403651.1"/>
</dbReference>
<dbReference type="InterPro" id="IPR042525">
    <property type="entry name" value="Rad52_Rad59_Rad22_sf"/>
</dbReference>
<dbReference type="InterPro" id="IPR004585">
    <property type="entry name" value="DNA_recomb/repair_Rad52"/>
</dbReference>
<protein>
    <recommendedName>
        <fullName evidence="5">RAD52 homolog</fullName>
    </recommendedName>
</protein>
<dbReference type="GO" id="GO:0045002">
    <property type="term" value="P:double-strand break repair via single-strand annealing"/>
    <property type="evidence" value="ECO:0007669"/>
    <property type="project" value="InterPro"/>
</dbReference>
<evidence type="ECO:0000256" key="6">
    <source>
        <dbReference type="SAM" id="MobiDB-lite"/>
    </source>
</evidence>
<evidence type="ECO:0000256" key="2">
    <source>
        <dbReference type="ARBA" id="ARBA00022763"/>
    </source>
</evidence>
<organism evidence="7 8">
    <name type="scientific">Exophiala oligosperma</name>
    <dbReference type="NCBI Taxonomy" id="215243"/>
    <lineage>
        <taxon>Eukaryota</taxon>
        <taxon>Fungi</taxon>
        <taxon>Dikarya</taxon>
        <taxon>Ascomycota</taxon>
        <taxon>Pezizomycotina</taxon>
        <taxon>Eurotiomycetes</taxon>
        <taxon>Chaetothyriomycetidae</taxon>
        <taxon>Chaetothyriales</taxon>
        <taxon>Herpotrichiellaceae</taxon>
        <taxon>Exophiala</taxon>
    </lineage>
</organism>
<dbReference type="GO" id="GO:0003697">
    <property type="term" value="F:single-stranded DNA binding"/>
    <property type="evidence" value="ECO:0007669"/>
    <property type="project" value="UniProtKB-ARBA"/>
</dbReference>
<dbReference type="PANTHER" id="PTHR12132">
    <property type="entry name" value="DNA REPAIR AND RECOMBINATION PROTEIN RAD52, RAD59"/>
    <property type="match status" value="1"/>
</dbReference>
<name>A0A0D2DPM4_9EURO</name>
<feature type="region of interest" description="Disordered" evidence="6">
    <location>
        <begin position="1"/>
        <end position="23"/>
    </location>
</feature>
<evidence type="ECO:0000256" key="5">
    <source>
        <dbReference type="ARBA" id="ARBA00077224"/>
    </source>
</evidence>
<accession>A0A0D2DPM4</accession>
<comment type="similarity">
    <text evidence="1">Belongs to the RAD52 family.</text>
</comment>
<dbReference type="EMBL" id="KN847334">
    <property type="protein sequence ID" value="KIW44440.1"/>
    <property type="molecule type" value="Genomic_DNA"/>
</dbReference>
<dbReference type="InterPro" id="IPR007232">
    <property type="entry name" value="Rad52_Rad59_Rad22"/>
</dbReference>
<dbReference type="VEuPathDB" id="FungiDB:PV06_02911"/>
<dbReference type="HOGENOM" id="CLU_011431_4_0_1"/>
<evidence type="ECO:0000313" key="8">
    <source>
        <dbReference type="Proteomes" id="UP000053342"/>
    </source>
</evidence>
<dbReference type="Proteomes" id="UP000053342">
    <property type="component" value="Unassembled WGS sequence"/>
</dbReference>
<feature type="region of interest" description="Disordered" evidence="6">
    <location>
        <begin position="389"/>
        <end position="536"/>
    </location>
</feature>
<feature type="compositionally biased region" description="Basic and acidic residues" evidence="6">
    <location>
        <begin position="401"/>
        <end position="417"/>
    </location>
</feature>
<feature type="compositionally biased region" description="Low complexity" evidence="6">
    <location>
        <begin position="474"/>
        <end position="485"/>
    </location>
</feature>